<evidence type="ECO:0000313" key="1">
    <source>
        <dbReference type="EMBL" id="KAK7203694.1"/>
    </source>
</evidence>
<dbReference type="PANTHER" id="PTHR42040">
    <property type="entry name" value="INNER KINETOCHORE SUBUNIT FTA4"/>
    <property type="match status" value="1"/>
</dbReference>
<dbReference type="PANTHER" id="PTHR42040:SF1">
    <property type="entry name" value="INNER KINETOCHORE SUBUNIT FTA4"/>
    <property type="match status" value="1"/>
</dbReference>
<sequence length="222" mass="24968">MEGPTSVYNSKRAFIESQVRVLSEPLRPSREWTEEYPEFAREKAVERALMKVHIMQRRHLREVYSSQAIHQVASQVDKLHQEKYLVATTGSSTIAGTATSPLRAVMSGEIALTEPEAIEVLPETWEEAAGPSTDNDPEDLARYEKLRDELLSLSSALSNAQQRDAQVSEIHSLVKMFTDPVPNVQQNLVYRDGEIEQELARMRVLLARVGARLPQALATQES</sequence>
<dbReference type="GeneID" id="90036711"/>
<comment type="caution">
    <text evidence="1">The sequence shown here is derived from an EMBL/GenBank/DDBJ whole genome shotgun (WGS) entry which is preliminary data.</text>
</comment>
<keyword evidence="2" id="KW-1185">Reference proteome</keyword>
<gene>
    <name evidence="1" type="ORF">BZA70DRAFT_269108</name>
</gene>
<dbReference type="RefSeq" id="XP_064766727.1">
    <property type="nucleotide sequence ID" value="XM_064911199.1"/>
</dbReference>
<protein>
    <submittedName>
        <fullName evidence="1">Kinetochore Sim4 complex subunit Fta4</fullName>
    </submittedName>
</protein>
<dbReference type="Pfam" id="PF13093">
    <property type="entry name" value="FTA4"/>
    <property type="match status" value="1"/>
</dbReference>
<proteinExistence type="predicted"/>
<dbReference type="Proteomes" id="UP001498771">
    <property type="component" value="Unassembled WGS sequence"/>
</dbReference>
<accession>A0ABR1F1H3</accession>
<reference evidence="1 2" key="1">
    <citation type="submission" date="2024-03" db="EMBL/GenBank/DDBJ databases">
        <title>Genome-scale model development and genomic sequencing of the oleaginous clade Lipomyces.</title>
        <authorList>
            <consortium name="Lawrence Berkeley National Laboratory"/>
            <person name="Czajka J.J."/>
            <person name="Han Y."/>
            <person name="Kim J."/>
            <person name="Mondo S.J."/>
            <person name="Hofstad B.A."/>
            <person name="Robles A."/>
            <person name="Haridas S."/>
            <person name="Riley R."/>
            <person name="LaButti K."/>
            <person name="Pangilinan J."/>
            <person name="Andreopoulos W."/>
            <person name="Lipzen A."/>
            <person name="Yan J."/>
            <person name="Wang M."/>
            <person name="Ng V."/>
            <person name="Grigoriev I.V."/>
            <person name="Spatafora J.W."/>
            <person name="Magnuson J.K."/>
            <person name="Baker S.E."/>
            <person name="Pomraning K.R."/>
        </authorList>
    </citation>
    <scope>NUCLEOTIDE SEQUENCE [LARGE SCALE GENOMIC DNA]</scope>
    <source>
        <strain evidence="1 2">Phaff 52-87</strain>
    </source>
</reference>
<dbReference type="InterPro" id="IPR025207">
    <property type="entry name" value="Sim4_Fta4"/>
</dbReference>
<organism evidence="1 2">
    <name type="scientific">Myxozyma melibiosi</name>
    <dbReference type="NCBI Taxonomy" id="54550"/>
    <lineage>
        <taxon>Eukaryota</taxon>
        <taxon>Fungi</taxon>
        <taxon>Dikarya</taxon>
        <taxon>Ascomycota</taxon>
        <taxon>Saccharomycotina</taxon>
        <taxon>Lipomycetes</taxon>
        <taxon>Lipomycetales</taxon>
        <taxon>Lipomycetaceae</taxon>
        <taxon>Myxozyma</taxon>
    </lineage>
</organism>
<evidence type="ECO:0000313" key="2">
    <source>
        <dbReference type="Proteomes" id="UP001498771"/>
    </source>
</evidence>
<dbReference type="EMBL" id="JBBJBU010000011">
    <property type="protein sequence ID" value="KAK7203694.1"/>
    <property type="molecule type" value="Genomic_DNA"/>
</dbReference>
<name>A0ABR1F1H3_9ASCO</name>